<dbReference type="Pfam" id="PF06812">
    <property type="entry name" value="ImpA_N"/>
    <property type="match status" value="1"/>
</dbReference>
<dbReference type="PANTHER" id="PTHR37951">
    <property type="entry name" value="CYTOPLASMIC PROTEIN-RELATED"/>
    <property type="match status" value="1"/>
</dbReference>
<sequence length="367" mass="39845">MPEPVPPNGDLTRRADDHFLRHLGITLEALAAPVDPANPTGLPARATSVYRAIIEARQGDEDIQPRGVWQRQPKRSDWPHVSNLAAGALRTQGKDLQLAAWLCESQVHEHGLGALAPCLLLAHTLCERYPTALHPQLEHDDTEARANILRWLDQKLAPTLRQSPLFTTEDGRATTWADCEQTAQELDGHDAARGTLAAMPPAVLAERITALEDAHATIAQLHGTFNTPHTATAPCLTTLADQAHAILSALHNERAARVPAPAAVPTEAPSEQTETPATAPTTNTTEPHQFRDRADAYACLAAAATYLAHLEPHSPTPYLIKRAVEWGNMNTGALYQELFIRLGGQLSIFDMVGTDMLPTPQKPTPPQ</sequence>
<evidence type="ECO:0000256" key="1">
    <source>
        <dbReference type="SAM" id="MobiDB-lite"/>
    </source>
</evidence>
<evidence type="ECO:0000259" key="2">
    <source>
        <dbReference type="Pfam" id="PF06812"/>
    </source>
</evidence>
<accession>A0A7W9WZH1</accession>
<dbReference type="RefSeq" id="WP_183553290.1">
    <property type="nucleotide sequence ID" value="NZ_JACHBX010000001.1"/>
</dbReference>
<dbReference type="NCBIfam" id="TIGR03363">
    <property type="entry name" value="VI_chp_8"/>
    <property type="match status" value="1"/>
</dbReference>
<keyword evidence="4" id="KW-1185">Reference proteome</keyword>
<dbReference type="InterPro" id="IPR010657">
    <property type="entry name" value="ImpA_N"/>
</dbReference>
<organism evidence="3 4">
    <name type="scientific">Massilia aurea</name>
    <dbReference type="NCBI Taxonomy" id="373040"/>
    <lineage>
        <taxon>Bacteria</taxon>
        <taxon>Pseudomonadati</taxon>
        <taxon>Pseudomonadota</taxon>
        <taxon>Betaproteobacteria</taxon>
        <taxon>Burkholderiales</taxon>
        <taxon>Oxalobacteraceae</taxon>
        <taxon>Telluria group</taxon>
        <taxon>Massilia</taxon>
    </lineage>
</organism>
<dbReference type="PANTHER" id="PTHR37951:SF1">
    <property type="entry name" value="TYPE VI SECRETION SYSTEM COMPONENT TSSA1"/>
    <property type="match status" value="1"/>
</dbReference>
<dbReference type="Proteomes" id="UP000540787">
    <property type="component" value="Unassembled WGS sequence"/>
</dbReference>
<evidence type="ECO:0000313" key="4">
    <source>
        <dbReference type="Proteomes" id="UP000540787"/>
    </source>
</evidence>
<dbReference type="InterPro" id="IPR017740">
    <property type="entry name" value="TssA-like"/>
</dbReference>
<feature type="region of interest" description="Disordered" evidence="1">
    <location>
        <begin position="257"/>
        <end position="287"/>
    </location>
</feature>
<proteinExistence type="predicted"/>
<gene>
    <name evidence="3" type="ORF">HD842_001800</name>
</gene>
<dbReference type="EMBL" id="JACHBX010000001">
    <property type="protein sequence ID" value="MBB6133689.1"/>
    <property type="molecule type" value="Genomic_DNA"/>
</dbReference>
<dbReference type="AlphaFoldDB" id="A0A7W9WZH1"/>
<feature type="domain" description="ImpA N-terminal" evidence="2">
    <location>
        <begin position="32"/>
        <end position="153"/>
    </location>
</feature>
<protein>
    <submittedName>
        <fullName evidence="3">Type VI secretion system ImpA family protein</fullName>
    </submittedName>
</protein>
<evidence type="ECO:0000313" key="3">
    <source>
        <dbReference type="EMBL" id="MBB6133689.1"/>
    </source>
</evidence>
<name>A0A7W9WZH1_9BURK</name>
<comment type="caution">
    <text evidence="3">The sequence shown here is derived from an EMBL/GenBank/DDBJ whole genome shotgun (WGS) entry which is preliminary data.</text>
</comment>
<reference evidence="3 4" key="1">
    <citation type="submission" date="2020-08" db="EMBL/GenBank/DDBJ databases">
        <title>The Agave Microbiome: Exploring the role of microbial communities in plant adaptations to desert environments.</title>
        <authorList>
            <person name="Partida-Martinez L.P."/>
        </authorList>
    </citation>
    <scope>NUCLEOTIDE SEQUENCE [LARGE SCALE GENOMIC DNA]</scope>
    <source>
        <strain evidence="3 4">AT3.2</strain>
    </source>
</reference>